<dbReference type="GeneID" id="106721854"/>
<organism evidence="2 3">
    <name type="scientific">Alligator sinensis</name>
    <name type="common">Chinese alligator</name>
    <dbReference type="NCBI Taxonomy" id="38654"/>
    <lineage>
        <taxon>Eukaryota</taxon>
        <taxon>Metazoa</taxon>
        <taxon>Chordata</taxon>
        <taxon>Craniata</taxon>
        <taxon>Vertebrata</taxon>
        <taxon>Euteleostomi</taxon>
        <taxon>Archelosauria</taxon>
        <taxon>Archosauria</taxon>
        <taxon>Crocodylia</taxon>
        <taxon>Alligatoridae</taxon>
        <taxon>Alligatorinae</taxon>
        <taxon>Alligator</taxon>
    </lineage>
</organism>
<sequence length="254" mass="28136">MHLAYLSLLINTHDSKQSDKCSDYIERLAHKYMQNCTVESSTESESETNSEDLPGLLPKGFSKKTKGTKLQFLDPYDGDSEDASSHSDCSLNSLNAVNFSRAVAYHIPEVMALKGIDPSEDNVSLHTSSNWGGPIKETHSDVYMETENDCKTSVETLGKEKDLPVRLVGSTEQFRTTGAIASTFLLPDHSLLTRPDPSTYAGLVKSPVTMTPQTILVASDRVHTVCEQAIKRKQELPILEGSSEKLRRKKLRMT</sequence>
<feature type="region of interest" description="Disordered" evidence="1">
    <location>
        <begin position="40"/>
        <end position="60"/>
    </location>
</feature>
<protein>
    <submittedName>
        <fullName evidence="3">Uncharacterized protein LOC106721854 isoform X1</fullName>
    </submittedName>
</protein>
<gene>
    <name evidence="3" type="primary">LOC106721854</name>
</gene>
<dbReference type="PANTHER" id="PTHR38495">
    <property type="entry name" value="MCG11474"/>
    <property type="match status" value="1"/>
</dbReference>
<dbReference type="OrthoDB" id="8960401at2759"/>
<dbReference type="AlphaFoldDB" id="A0A1U8CU67"/>
<proteinExistence type="predicted"/>
<name>A0A1U8CU67_ALLSI</name>
<dbReference type="InParanoid" id="A0A1U8CU67"/>
<dbReference type="KEGG" id="asn:106721854"/>
<accession>A0A1U8CU67</accession>
<keyword evidence="2" id="KW-1185">Reference proteome</keyword>
<dbReference type="Proteomes" id="UP000189705">
    <property type="component" value="Unplaced"/>
</dbReference>
<evidence type="ECO:0000313" key="2">
    <source>
        <dbReference type="Proteomes" id="UP000189705"/>
    </source>
</evidence>
<dbReference type="PANTHER" id="PTHR38495:SF1">
    <property type="entry name" value="RIKEN CDNA 1700001K19 GENE"/>
    <property type="match status" value="1"/>
</dbReference>
<dbReference type="RefSeq" id="XP_014372578.1">
    <property type="nucleotide sequence ID" value="XM_014517092.1"/>
</dbReference>
<evidence type="ECO:0000313" key="3">
    <source>
        <dbReference type="RefSeq" id="XP_014372578.1"/>
    </source>
</evidence>
<reference evidence="3" key="1">
    <citation type="submission" date="2025-08" db="UniProtKB">
        <authorList>
            <consortium name="RefSeq"/>
        </authorList>
    </citation>
    <scope>IDENTIFICATION</scope>
</reference>
<evidence type="ECO:0000256" key="1">
    <source>
        <dbReference type="SAM" id="MobiDB-lite"/>
    </source>
</evidence>